<comment type="caution">
    <text evidence="2">The sequence shown here is derived from an EMBL/GenBank/DDBJ whole genome shotgun (WGS) entry which is preliminary data.</text>
</comment>
<dbReference type="AlphaFoldDB" id="A0A2G6EEU6"/>
<accession>A0A2G6EEU6</accession>
<protein>
    <submittedName>
        <fullName evidence="2">Uncharacterized protein</fullName>
    </submittedName>
</protein>
<proteinExistence type="predicted"/>
<evidence type="ECO:0000256" key="1">
    <source>
        <dbReference type="SAM" id="Phobius"/>
    </source>
</evidence>
<dbReference type="Proteomes" id="UP000229740">
    <property type="component" value="Unassembled WGS sequence"/>
</dbReference>
<name>A0A2G6EEU6_9BACT</name>
<reference evidence="2 3" key="1">
    <citation type="submission" date="2017-10" db="EMBL/GenBank/DDBJ databases">
        <title>Novel microbial diversity and functional potential in the marine mammal oral microbiome.</title>
        <authorList>
            <person name="Dudek N.K."/>
            <person name="Sun C.L."/>
            <person name="Burstein D."/>
            <person name="Kantor R.S."/>
            <person name="Aliaga Goltsman D.S."/>
            <person name="Bik E.M."/>
            <person name="Thomas B.C."/>
            <person name="Banfield J.F."/>
            <person name="Relman D.A."/>
        </authorList>
    </citation>
    <scope>NUCLEOTIDE SEQUENCE [LARGE SCALE GENOMIC DNA]</scope>
    <source>
        <strain evidence="2">DOLZORAL124_49_17</strain>
    </source>
</reference>
<keyword evidence="1" id="KW-0472">Membrane</keyword>
<evidence type="ECO:0000313" key="2">
    <source>
        <dbReference type="EMBL" id="PID60311.1"/>
    </source>
</evidence>
<feature type="transmembrane region" description="Helical" evidence="1">
    <location>
        <begin position="6"/>
        <end position="28"/>
    </location>
</feature>
<gene>
    <name evidence="2" type="ORF">CSB45_00560</name>
</gene>
<keyword evidence="1" id="KW-0812">Transmembrane</keyword>
<evidence type="ECO:0000313" key="3">
    <source>
        <dbReference type="Proteomes" id="UP000229740"/>
    </source>
</evidence>
<keyword evidence="1" id="KW-1133">Transmembrane helix</keyword>
<dbReference type="EMBL" id="PDPS01000008">
    <property type="protein sequence ID" value="PID60311.1"/>
    <property type="molecule type" value="Genomic_DNA"/>
</dbReference>
<sequence length="239" mass="27515">MNKTYIFIMTMGCLLAGAISMLGDAVFIGSGQKQNDINSEFGIWTPGTIFEQSFRASHNKLSCIDVWIDSYRPWDSPYLELRLLEIHTDRAPDETSYAEIQQNAKEVRTKRINGWLLSPHMFNSFSFKAIPDSSGKQYLFSIQSPELHYGGTSILRGSYRKRLEGESFFVNGRLQEKHDLAFRVFYQDSRAALLQKAFQSLSLQKPFPFSEPVIYYVLLLVYLFLLALLLWRLGRLLSV</sequence>
<feature type="transmembrane region" description="Helical" evidence="1">
    <location>
        <begin position="213"/>
        <end position="233"/>
    </location>
</feature>
<organism evidence="2 3">
    <name type="scientific">candidate division KSB3 bacterium</name>
    <dbReference type="NCBI Taxonomy" id="2044937"/>
    <lineage>
        <taxon>Bacteria</taxon>
        <taxon>candidate division KSB3</taxon>
    </lineage>
</organism>